<accession>A0AAV5DSM2</accession>
<comment type="similarity">
    <text evidence="4 5">Belongs to the cytochrome b5 family.</text>
</comment>
<evidence type="ECO:0000256" key="3">
    <source>
        <dbReference type="ARBA" id="ARBA00023004"/>
    </source>
</evidence>
<feature type="domain" description="Cytochrome b5 heme-binding" evidence="6">
    <location>
        <begin position="6"/>
        <end position="117"/>
    </location>
</feature>
<protein>
    <recommendedName>
        <fullName evidence="6">Cytochrome b5 heme-binding domain-containing protein</fullName>
    </recommendedName>
</protein>
<keyword evidence="1 5" id="KW-0349">Heme</keyword>
<keyword evidence="5" id="KW-0472">Membrane</keyword>
<dbReference type="PANTHER" id="PTHR19359:SF101">
    <property type="entry name" value="CYTOCHROME B5-LIKE HEME_STEROID BINDING DOMAIN CONTAINING PROTEIN, EXPRESSED"/>
    <property type="match status" value="1"/>
</dbReference>
<keyword evidence="5" id="KW-0812">Transmembrane</keyword>
<evidence type="ECO:0000313" key="7">
    <source>
        <dbReference type="EMBL" id="GJN13518.1"/>
    </source>
</evidence>
<dbReference type="Gene3D" id="3.10.120.10">
    <property type="entry name" value="Cytochrome b5-like heme/steroid binding domain"/>
    <property type="match status" value="1"/>
</dbReference>
<keyword evidence="8" id="KW-1185">Reference proteome</keyword>
<name>A0AAV5DSM2_ELECO</name>
<sequence length="180" mass="19890">MAEGTNKLFAQSEVSFHASRKDCWVVIHGKVGLQGEKRDLLCDFLGSVGQRSDLVWSGSYDLFQVYDVTKFLEDHPGGEDVLLHASATGDATEAFEEVGHSTSAISMMDSYWIGSIDGHMPPSVSNTSKSWNYDVPPNSEMQRKKGPPEPNTFLDFLLPLFVLGLAFAAWYYLTFVAKGT</sequence>
<dbReference type="Proteomes" id="UP001054889">
    <property type="component" value="Unassembled WGS sequence"/>
</dbReference>
<evidence type="ECO:0000256" key="5">
    <source>
        <dbReference type="RuleBase" id="RU362121"/>
    </source>
</evidence>
<reference evidence="7" key="1">
    <citation type="journal article" date="2018" name="DNA Res.">
        <title>Multiple hybrid de novo genome assembly of finger millet, an orphan allotetraploid crop.</title>
        <authorList>
            <person name="Hatakeyama M."/>
            <person name="Aluri S."/>
            <person name="Balachadran M.T."/>
            <person name="Sivarajan S.R."/>
            <person name="Patrignani A."/>
            <person name="Gruter S."/>
            <person name="Poveda L."/>
            <person name="Shimizu-Inatsugi R."/>
            <person name="Baeten J."/>
            <person name="Francoijs K.J."/>
            <person name="Nataraja K.N."/>
            <person name="Reddy Y.A.N."/>
            <person name="Phadnis S."/>
            <person name="Ravikumar R.L."/>
            <person name="Schlapbach R."/>
            <person name="Sreeman S.M."/>
            <person name="Shimizu K.K."/>
        </authorList>
    </citation>
    <scope>NUCLEOTIDE SEQUENCE</scope>
</reference>
<dbReference type="GO" id="GO:0020037">
    <property type="term" value="F:heme binding"/>
    <property type="evidence" value="ECO:0007669"/>
    <property type="project" value="UniProtKB-UniRule"/>
</dbReference>
<evidence type="ECO:0000256" key="1">
    <source>
        <dbReference type="ARBA" id="ARBA00022617"/>
    </source>
</evidence>
<dbReference type="InterPro" id="IPR018506">
    <property type="entry name" value="Cyt_B5_heme-BS"/>
</dbReference>
<dbReference type="PRINTS" id="PR00363">
    <property type="entry name" value="CYTOCHROMEB5"/>
</dbReference>
<keyword evidence="5" id="KW-1133">Transmembrane helix</keyword>
<dbReference type="PROSITE" id="PS00191">
    <property type="entry name" value="CYTOCHROME_B5_1"/>
    <property type="match status" value="1"/>
</dbReference>
<dbReference type="EMBL" id="BQKI01000071">
    <property type="protein sequence ID" value="GJN13518.1"/>
    <property type="molecule type" value="Genomic_DNA"/>
</dbReference>
<evidence type="ECO:0000256" key="2">
    <source>
        <dbReference type="ARBA" id="ARBA00022723"/>
    </source>
</evidence>
<gene>
    <name evidence="7" type="primary">gb00231</name>
    <name evidence="7" type="ORF">PR202_gb00231</name>
</gene>
<dbReference type="GO" id="GO:0016020">
    <property type="term" value="C:membrane"/>
    <property type="evidence" value="ECO:0007669"/>
    <property type="project" value="TreeGrafter"/>
</dbReference>
<dbReference type="AlphaFoldDB" id="A0AAV5DSM2"/>
<dbReference type="SUPFAM" id="SSF55856">
    <property type="entry name" value="Cytochrome b5-like heme/steroid binding domain"/>
    <property type="match status" value="1"/>
</dbReference>
<dbReference type="PROSITE" id="PS50255">
    <property type="entry name" value="CYTOCHROME_B5_2"/>
    <property type="match status" value="1"/>
</dbReference>
<dbReference type="Pfam" id="PF00173">
    <property type="entry name" value="Cyt-b5"/>
    <property type="match status" value="1"/>
</dbReference>
<dbReference type="PANTHER" id="PTHR19359">
    <property type="entry name" value="CYTOCHROME B5"/>
    <property type="match status" value="1"/>
</dbReference>
<organism evidence="7 8">
    <name type="scientific">Eleusine coracana subsp. coracana</name>
    <dbReference type="NCBI Taxonomy" id="191504"/>
    <lineage>
        <taxon>Eukaryota</taxon>
        <taxon>Viridiplantae</taxon>
        <taxon>Streptophyta</taxon>
        <taxon>Embryophyta</taxon>
        <taxon>Tracheophyta</taxon>
        <taxon>Spermatophyta</taxon>
        <taxon>Magnoliopsida</taxon>
        <taxon>Liliopsida</taxon>
        <taxon>Poales</taxon>
        <taxon>Poaceae</taxon>
        <taxon>PACMAD clade</taxon>
        <taxon>Chloridoideae</taxon>
        <taxon>Cynodonteae</taxon>
        <taxon>Eleusininae</taxon>
        <taxon>Eleusine</taxon>
    </lineage>
</organism>
<keyword evidence="2 5" id="KW-0479">Metal-binding</keyword>
<keyword evidence="3 5" id="KW-0408">Iron</keyword>
<evidence type="ECO:0000256" key="4">
    <source>
        <dbReference type="ARBA" id="ARBA00038168"/>
    </source>
</evidence>
<comment type="caution">
    <text evidence="7">The sequence shown here is derived from an EMBL/GenBank/DDBJ whole genome shotgun (WGS) entry which is preliminary data.</text>
</comment>
<evidence type="ECO:0000259" key="6">
    <source>
        <dbReference type="PROSITE" id="PS50255"/>
    </source>
</evidence>
<reference evidence="7" key="2">
    <citation type="submission" date="2021-12" db="EMBL/GenBank/DDBJ databases">
        <title>Resequencing data analysis of finger millet.</title>
        <authorList>
            <person name="Hatakeyama M."/>
            <person name="Aluri S."/>
            <person name="Balachadran M.T."/>
            <person name="Sivarajan S.R."/>
            <person name="Poveda L."/>
            <person name="Shimizu-Inatsugi R."/>
            <person name="Schlapbach R."/>
            <person name="Sreeman S.M."/>
            <person name="Shimizu K.K."/>
        </authorList>
    </citation>
    <scope>NUCLEOTIDE SEQUENCE</scope>
</reference>
<dbReference type="GO" id="GO:0046872">
    <property type="term" value="F:metal ion binding"/>
    <property type="evidence" value="ECO:0007669"/>
    <property type="project" value="UniProtKB-UniRule"/>
</dbReference>
<evidence type="ECO:0000313" key="8">
    <source>
        <dbReference type="Proteomes" id="UP001054889"/>
    </source>
</evidence>
<proteinExistence type="inferred from homology"/>
<dbReference type="InterPro" id="IPR050668">
    <property type="entry name" value="Cytochrome_b5"/>
</dbReference>
<dbReference type="InterPro" id="IPR001199">
    <property type="entry name" value="Cyt_B5-like_heme/steroid-bd"/>
</dbReference>
<dbReference type="SMART" id="SM01117">
    <property type="entry name" value="Cyt-b5"/>
    <property type="match status" value="1"/>
</dbReference>
<feature type="transmembrane region" description="Helical" evidence="5">
    <location>
        <begin position="153"/>
        <end position="173"/>
    </location>
</feature>
<dbReference type="InterPro" id="IPR036400">
    <property type="entry name" value="Cyt_B5-like_heme/steroid_sf"/>
</dbReference>